<dbReference type="Pfam" id="PF02934">
    <property type="entry name" value="GatB_N"/>
    <property type="match status" value="1"/>
</dbReference>
<evidence type="ECO:0000256" key="2">
    <source>
        <dbReference type="ARBA" id="ARBA00011123"/>
    </source>
</evidence>
<gene>
    <name evidence="10" type="primary">gatB</name>
    <name evidence="12" type="ORF">A3J68_00065</name>
</gene>
<dbReference type="NCBIfam" id="TIGR00133">
    <property type="entry name" value="gatB"/>
    <property type="match status" value="1"/>
</dbReference>
<protein>
    <recommendedName>
        <fullName evidence="10">Aspartyl/glutamyl-tRNA(Asn/Gln) amidotransferase subunit B</fullName>
        <shortName evidence="10">Asp/Glu-ADT subunit B</shortName>
        <ecNumber evidence="10">6.3.5.-</ecNumber>
    </recommendedName>
</protein>
<dbReference type="SMART" id="SM00845">
    <property type="entry name" value="GatB_Yqey"/>
    <property type="match status" value="1"/>
</dbReference>
<dbReference type="GO" id="GO:0006412">
    <property type="term" value="P:translation"/>
    <property type="evidence" value="ECO:0007669"/>
    <property type="project" value="UniProtKB-UniRule"/>
</dbReference>
<dbReference type="InterPro" id="IPR006075">
    <property type="entry name" value="Asn/Gln-tRNA_Trfase_suB/E_cat"/>
</dbReference>
<dbReference type="PROSITE" id="PS01234">
    <property type="entry name" value="GATB"/>
    <property type="match status" value="1"/>
</dbReference>
<dbReference type="FunFam" id="1.10.10.410:FF:000001">
    <property type="entry name" value="Aspartyl/glutamyl-tRNA(Asn/Gln) amidotransferase subunit B"/>
    <property type="match status" value="1"/>
</dbReference>
<dbReference type="Gene3D" id="1.10.150.380">
    <property type="entry name" value="GatB domain, N-terminal subdomain"/>
    <property type="match status" value="1"/>
</dbReference>
<evidence type="ECO:0000256" key="6">
    <source>
        <dbReference type="ARBA" id="ARBA00022917"/>
    </source>
</evidence>
<dbReference type="InterPro" id="IPR023168">
    <property type="entry name" value="GatB_Yqey_C_2"/>
</dbReference>
<dbReference type="InterPro" id="IPR017958">
    <property type="entry name" value="Gln-tRNA_amidoTrfase_suB_CS"/>
</dbReference>
<dbReference type="NCBIfam" id="NF004014">
    <property type="entry name" value="PRK05477.1-4"/>
    <property type="match status" value="1"/>
</dbReference>
<dbReference type="EC" id="6.3.5.-" evidence="10"/>
<dbReference type="InterPro" id="IPR003789">
    <property type="entry name" value="Asn/Gln_tRNA_amidoTrase-B-like"/>
</dbReference>
<dbReference type="InterPro" id="IPR018027">
    <property type="entry name" value="Asn/Gln_amidotransferase"/>
</dbReference>
<evidence type="ECO:0000256" key="1">
    <source>
        <dbReference type="ARBA" id="ARBA00005306"/>
    </source>
</evidence>
<dbReference type="GO" id="GO:0050567">
    <property type="term" value="F:glutaminyl-tRNA synthase (glutamine-hydrolyzing) activity"/>
    <property type="evidence" value="ECO:0007669"/>
    <property type="project" value="UniProtKB-UniRule"/>
</dbReference>
<keyword evidence="3 10" id="KW-0436">Ligase</keyword>
<evidence type="ECO:0000256" key="7">
    <source>
        <dbReference type="ARBA" id="ARBA00024799"/>
    </source>
</evidence>
<comment type="catalytic activity">
    <reaction evidence="9 10">
        <text>L-glutamyl-tRNA(Gln) + L-glutamine + ATP + H2O = L-glutaminyl-tRNA(Gln) + L-glutamate + ADP + phosphate + H(+)</text>
        <dbReference type="Rhea" id="RHEA:17521"/>
        <dbReference type="Rhea" id="RHEA-COMP:9681"/>
        <dbReference type="Rhea" id="RHEA-COMP:9684"/>
        <dbReference type="ChEBI" id="CHEBI:15377"/>
        <dbReference type="ChEBI" id="CHEBI:15378"/>
        <dbReference type="ChEBI" id="CHEBI:29985"/>
        <dbReference type="ChEBI" id="CHEBI:30616"/>
        <dbReference type="ChEBI" id="CHEBI:43474"/>
        <dbReference type="ChEBI" id="CHEBI:58359"/>
        <dbReference type="ChEBI" id="CHEBI:78520"/>
        <dbReference type="ChEBI" id="CHEBI:78521"/>
        <dbReference type="ChEBI" id="CHEBI:456216"/>
    </reaction>
</comment>
<evidence type="ECO:0000256" key="3">
    <source>
        <dbReference type="ARBA" id="ARBA00022598"/>
    </source>
</evidence>
<dbReference type="InterPro" id="IPR004413">
    <property type="entry name" value="GatB"/>
</dbReference>
<evidence type="ECO:0000313" key="12">
    <source>
        <dbReference type="EMBL" id="OHA68737.1"/>
    </source>
</evidence>
<keyword evidence="4 10" id="KW-0547">Nucleotide-binding</keyword>
<accession>A0A1G2R7Q1</accession>
<dbReference type="InterPro" id="IPR017959">
    <property type="entry name" value="Asn/Gln-tRNA_amidoTrfase_suB/E"/>
</dbReference>
<reference evidence="12 13" key="1">
    <citation type="journal article" date="2016" name="Nat. Commun.">
        <title>Thousands of microbial genomes shed light on interconnected biogeochemical processes in an aquifer system.</title>
        <authorList>
            <person name="Anantharaman K."/>
            <person name="Brown C.T."/>
            <person name="Hug L.A."/>
            <person name="Sharon I."/>
            <person name="Castelle C.J."/>
            <person name="Probst A.J."/>
            <person name="Thomas B.C."/>
            <person name="Singh A."/>
            <person name="Wilkins M.J."/>
            <person name="Karaoz U."/>
            <person name="Brodie E.L."/>
            <person name="Williams K.H."/>
            <person name="Hubbard S.S."/>
            <person name="Banfield J.F."/>
        </authorList>
    </citation>
    <scope>NUCLEOTIDE SEQUENCE [LARGE SCALE GENOMIC DNA]</scope>
</reference>
<comment type="function">
    <text evidence="7 10">Allows the formation of correctly charged Asn-tRNA(Asn) or Gln-tRNA(Gln) through the transamidation of misacylated Asp-tRNA(Asn) or Glu-tRNA(Gln) in organisms which lack either or both of asparaginyl-tRNA or glutaminyl-tRNA synthetases. The reaction takes place in the presence of glutamine and ATP through an activated phospho-Asp-tRNA(Asn) or phospho-Glu-tRNA(Gln).</text>
</comment>
<dbReference type="Pfam" id="PF02637">
    <property type="entry name" value="GatB_Yqey"/>
    <property type="match status" value="1"/>
</dbReference>
<name>A0A1G2R7Q1_9BACT</name>
<dbReference type="GO" id="GO:0050566">
    <property type="term" value="F:asparaginyl-tRNA synthase (glutamine-hydrolyzing) activity"/>
    <property type="evidence" value="ECO:0007669"/>
    <property type="project" value="RHEA"/>
</dbReference>
<dbReference type="GO" id="GO:0005524">
    <property type="term" value="F:ATP binding"/>
    <property type="evidence" value="ECO:0007669"/>
    <property type="project" value="UniProtKB-KW"/>
</dbReference>
<dbReference type="NCBIfam" id="NF004012">
    <property type="entry name" value="PRK05477.1-2"/>
    <property type="match status" value="1"/>
</dbReference>
<sequence>MNYIPTIGLEIHAELKTKSKMFCSSPNDPFETRPNVNVCEVCMGHPGTLPVANQEAITKVLKVGLALNCTIPEFSKFDRKNYFYPDLPKGYQISQYDMPFCKEGYLEVEGKKIRITRVHLEEDTARLVHPEKMNHSLVDFNRAGVPLMELVTEPDIVSAKEAKAFAEALQTILRYLNVSDADMEKGQMRVEANVSVRSEEQKELGKKVEVKNLNSFQSVEKAIEFEIERQTSVLESGKKVSQVTMGWDPARGTTFVQREKEEAHDYRYFPEPDLPPLRFTKKEIEELKRKLPELPEARKKRFQEEYKLTEKETDIFVRFKDLGEYFEKVASELALRPGSGQGDKKQAKLAANYILSDLLGLLQGSSVIGKDFRITPEDFAELVTLIHKGTISSNIAKQVLKEMFATGEDPHHIIDAKGLKSLTNTKEIEEIVKEVIAGNPKAVEDYKKGKETALQFLIGQMMAKTRGTVSPDLASKTLKQLLK</sequence>
<comment type="similarity">
    <text evidence="1 10">Belongs to the GatB/GatE family. GatB subfamily.</text>
</comment>
<dbReference type="Proteomes" id="UP000178529">
    <property type="component" value="Unassembled WGS sequence"/>
</dbReference>
<evidence type="ECO:0000259" key="11">
    <source>
        <dbReference type="SMART" id="SM00845"/>
    </source>
</evidence>
<evidence type="ECO:0000256" key="5">
    <source>
        <dbReference type="ARBA" id="ARBA00022840"/>
    </source>
</evidence>
<dbReference type="Gene3D" id="1.10.10.410">
    <property type="match status" value="1"/>
</dbReference>
<dbReference type="InterPro" id="IPR042114">
    <property type="entry name" value="GatB_C_1"/>
</dbReference>
<dbReference type="SUPFAM" id="SSF89095">
    <property type="entry name" value="GatB/YqeY motif"/>
    <property type="match status" value="1"/>
</dbReference>
<dbReference type="SUPFAM" id="SSF55931">
    <property type="entry name" value="Glutamine synthetase/guanido kinase"/>
    <property type="match status" value="1"/>
</dbReference>
<comment type="subunit">
    <text evidence="2 10">Heterotrimer of A, B and C subunits.</text>
</comment>
<evidence type="ECO:0000256" key="4">
    <source>
        <dbReference type="ARBA" id="ARBA00022741"/>
    </source>
</evidence>
<organism evidence="12 13">
    <name type="scientific">Candidatus Wildermuthbacteria bacterium RIFCSPHIGHO2_02_FULL_48_16</name>
    <dbReference type="NCBI Taxonomy" id="1802453"/>
    <lineage>
        <taxon>Bacteria</taxon>
        <taxon>Candidatus Wildermuthiibacteriota</taxon>
    </lineage>
</organism>
<evidence type="ECO:0000256" key="9">
    <source>
        <dbReference type="ARBA" id="ARBA00047913"/>
    </source>
</evidence>
<dbReference type="EMBL" id="MHTY01000016">
    <property type="protein sequence ID" value="OHA68737.1"/>
    <property type="molecule type" value="Genomic_DNA"/>
</dbReference>
<evidence type="ECO:0000256" key="10">
    <source>
        <dbReference type="HAMAP-Rule" id="MF_00121"/>
    </source>
</evidence>
<dbReference type="PANTHER" id="PTHR11659">
    <property type="entry name" value="GLUTAMYL-TRNA GLN AMIDOTRANSFERASE SUBUNIT B MITOCHONDRIAL AND PROKARYOTIC PET112-RELATED"/>
    <property type="match status" value="1"/>
</dbReference>
<keyword evidence="6 10" id="KW-0648">Protein biosynthesis</keyword>
<evidence type="ECO:0000313" key="13">
    <source>
        <dbReference type="Proteomes" id="UP000178529"/>
    </source>
</evidence>
<keyword evidence="5 10" id="KW-0067">ATP-binding</keyword>
<proteinExistence type="inferred from homology"/>
<dbReference type="InterPro" id="IPR014746">
    <property type="entry name" value="Gln_synth/guanido_kin_cat_dom"/>
</dbReference>
<evidence type="ECO:0000256" key="8">
    <source>
        <dbReference type="ARBA" id="ARBA00047380"/>
    </source>
</evidence>
<feature type="domain" description="Asn/Gln amidotransferase" evidence="11">
    <location>
        <begin position="324"/>
        <end position="482"/>
    </location>
</feature>
<dbReference type="AlphaFoldDB" id="A0A1G2R7Q1"/>
<comment type="caution">
    <text evidence="12">The sequence shown here is derived from an EMBL/GenBank/DDBJ whole genome shotgun (WGS) entry which is preliminary data.</text>
</comment>
<dbReference type="HAMAP" id="MF_00121">
    <property type="entry name" value="GatB"/>
    <property type="match status" value="1"/>
</dbReference>
<comment type="catalytic activity">
    <reaction evidence="8 10">
        <text>L-aspartyl-tRNA(Asn) + L-glutamine + ATP + H2O = L-asparaginyl-tRNA(Asn) + L-glutamate + ADP + phosphate + 2 H(+)</text>
        <dbReference type="Rhea" id="RHEA:14513"/>
        <dbReference type="Rhea" id="RHEA-COMP:9674"/>
        <dbReference type="Rhea" id="RHEA-COMP:9677"/>
        <dbReference type="ChEBI" id="CHEBI:15377"/>
        <dbReference type="ChEBI" id="CHEBI:15378"/>
        <dbReference type="ChEBI" id="CHEBI:29985"/>
        <dbReference type="ChEBI" id="CHEBI:30616"/>
        <dbReference type="ChEBI" id="CHEBI:43474"/>
        <dbReference type="ChEBI" id="CHEBI:58359"/>
        <dbReference type="ChEBI" id="CHEBI:78515"/>
        <dbReference type="ChEBI" id="CHEBI:78516"/>
        <dbReference type="ChEBI" id="CHEBI:456216"/>
    </reaction>
</comment>